<evidence type="ECO:0000313" key="6">
    <source>
        <dbReference type="Proteomes" id="UP000774000"/>
    </source>
</evidence>
<evidence type="ECO:0000256" key="3">
    <source>
        <dbReference type="ARBA" id="ARBA00023163"/>
    </source>
</evidence>
<dbReference type="InterPro" id="IPR050679">
    <property type="entry name" value="Bact_HTH_transcr_reg"/>
</dbReference>
<dbReference type="InterPro" id="IPR036390">
    <property type="entry name" value="WH_DNA-bd_sf"/>
</dbReference>
<evidence type="ECO:0000313" key="5">
    <source>
        <dbReference type="EMBL" id="MBM7555677.1"/>
    </source>
</evidence>
<dbReference type="SMART" id="SM00866">
    <property type="entry name" value="UTRA"/>
    <property type="match status" value="1"/>
</dbReference>
<reference evidence="5" key="1">
    <citation type="submission" date="2021-01" db="EMBL/GenBank/DDBJ databases">
        <title>Genomic Encyclopedia of Type Strains, Phase IV (KMG-IV): sequencing the most valuable type-strain genomes for metagenomic binning, comparative biology and taxonomic classification.</title>
        <authorList>
            <person name="Goeker M."/>
        </authorList>
    </citation>
    <scope>NUCLEOTIDE SEQUENCE</scope>
    <source>
        <strain evidence="5">DSM 23230</strain>
    </source>
</reference>
<name>A0A938XU90_9FIRM</name>
<dbReference type="Proteomes" id="UP000774000">
    <property type="component" value="Unassembled WGS sequence"/>
</dbReference>
<dbReference type="InterPro" id="IPR028978">
    <property type="entry name" value="Chorismate_lyase_/UTRA_dom_sf"/>
</dbReference>
<proteinExistence type="predicted"/>
<protein>
    <submittedName>
        <fullName evidence="5">GntR family transcriptional regulator</fullName>
    </submittedName>
</protein>
<keyword evidence="3" id="KW-0804">Transcription</keyword>
<dbReference type="EMBL" id="JAFBDQ010000002">
    <property type="protein sequence ID" value="MBM7555677.1"/>
    <property type="molecule type" value="Genomic_DNA"/>
</dbReference>
<dbReference type="InterPro" id="IPR000524">
    <property type="entry name" value="Tscrpt_reg_HTH_GntR"/>
</dbReference>
<comment type="caution">
    <text evidence="5">The sequence shown here is derived from an EMBL/GenBank/DDBJ whole genome shotgun (WGS) entry which is preliminary data.</text>
</comment>
<dbReference type="PRINTS" id="PR00035">
    <property type="entry name" value="HTHGNTR"/>
</dbReference>
<dbReference type="PROSITE" id="PS50949">
    <property type="entry name" value="HTH_GNTR"/>
    <property type="match status" value="1"/>
</dbReference>
<evidence type="ECO:0000256" key="1">
    <source>
        <dbReference type="ARBA" id="ARBA00023015"/>
    </source>
</evidence>
<dbReference type="GO" id="GO:0003700">
    <property type="term" value="F:DNA-binding transcription factor activity"/>
    <property type="evidence" value="ECO:0007669"/>
    <property type="project" value="InterPro"/>
</dbReference>
<gene>
    <name evidence="5" type="ORF">JOC47_000502</name>
</gene>
<dbReference type="PANTHER" id="PTHR44846">
    <property type="entry name" value="MANNOSYL-D-GLYCERATE TRANSPORT/METABOLISM SYSTEM REPRESSOR MNGR-RELATED"/>
    <property type="match status" value="1"/>
</dbReference>
<keyword evidence="6" id="KW-1185">Reference proteome</keyword>
<dbReference type="SUPFAM" id="SSF64288">
    <property type="entry name" value="Chorismate lyase-like"/>
    <property type="match status" value="1"/>
</dbReference>
<sequence length="242" mass="27689">MEQIRLNENSPVPLYYQLENLIREKIEDGEYNPGDKIPSERELSEIVGLSRMTIRKAINNLVEKGILKRKRGQGTFVSEEKLDSFPELIGFNEHIEMKGMTPSSKVIEHEIIEVNAEIAEKLNLNKGDQVILTSRLRLADDNPIGFEKSYVPYHICPQLMELDLSEESIYQTLTNEGYKPTKADQEVEAILADEYIADLLGGEIKQAILKNTRITYSGDTPVEFSYNFYRGDKYSIHTTIKN</sequence>
<dbReference type="GO" id="GO:0045892">
    <property type="term" value="P:negative regulation of DNA-templated transcription"/>
    <property type="evidence" value="ECO:0007669"/>
    <property type="project" value="TreeGrafter"/>
</dbReference>
<feature type="domain" description="HTH gntR-type" evidence="4">
    <location>
        <begin position="12"/>
        <end position="80"/>
    </location>
</feature>
<dbReference type="PANTHER" id="PTHR44846:SF1">
    <property type="entry name" value="MANNOSYL-D-GLYCERATE TRANSPORT_METABOLISM SYSTEM REPRESSOR MNGR-RELATED"/>
    <property type="match status" value="1"/>
</dbReference>
<keyword evidence="2" id="KW-0238">DNA-binding</keyword>
<dbReference type="Gene3D" id="1.10.10.10">
    <property type="entry name" value="Winged helix-like DNA-binding domain superfamily/Winged helix DNA-binding domain"/>
    <property type="match status" value="1"/>
</dbReference>
<dbReference type="SMART" id="SM00345">
    <property type="entry name" value="HTH_GNTR"/>
    <property type="match status" value="1"/>
</dbReference>
<organism evidence="5 6">
    <name type="scientific">Halanaerobacter jeridensis</name>
    <dbReference type="NCBI Taxonomy" id="706427"/>
    <lineage>
        <taxon>Bacteria</taxon>
        <taxon>Bacillati</taxon>
        <taxon>Bacillota</taxon>
        <taxon>Clostridia</taxon>
        <taxon>Halanaerobiales</taxon>
        <taxon>Halobacteroidaceae</taxon>
        <taxon>Halanaerobacter</taxon>
    </lineage>
</organism>
<dbReference type="GO" id="GO:0003677">
    <property type="term" value="F:DNA binding"/>
    <property type="evidence" value="ECO:0007669"/>
    <property type="project" value="UniProtKB-KW"/>
</dbReference>
<dbReference type="CDD" id="cd07377">
    <property type="entry name" value="WHTH_GntR"/>
    <property type="match status" value="1"/>
</dbReference>
<dbReference type="Pfam" id="PF07702">
    <property type="entry name" value="UTRA"/>
    <property type="match status" value="1"/>
</dbReference>
<evidence type="ECO:0000256" key="2">
    <source>
        <dbReference type="ARBA" id="ARBA00023125"/>
    </source>
</evidence>
<dbReference type="InterPro" id="IPR011663">
    <property type="entry name" value="UTRA"/>
</dbReference>
<dbReference type="Gene3D" id="3.40.1410.10">
    <property type="entry name" value="Chorismate lyase-like"/>
    <property type="match status" value="1"/>
</dbReference>
<dbReference type="InterPro" id="IPR036388">
    <property type="entry name" value="WH-like_DNA-bd_sf"/>
</dbReference>
<dbReference type="RefSeq" id="WP_204700400.1">
    <property type="nucleotide sequence ID" value="NZ_JAFBDQ010000002.1"/>
</dbReference>
<evidence type="ECO:0000259" key="4">
    <source>
        <dbReference type="PROSITE" id="PS50949"/>
    </source>
</evidence>
<accession>A0A938XU90</accession>
<dbReference type="AlphaFoldDB" id="A0A938XU90"/>
<dbReference type="FunFam" id="1.10.10.10:FF:000079">
    <property type="entry name" value="GntR family transcriptional regulator"/>
    <property type="match status" value="1"/>
</dbReference>
<dbReference type="SUPFAM" id="SSF46785">
    <property type="entry name" value="Winged helix' DNA-binding domain"/>
    <property type="match status" value="1"/>
</dbReference>
<dbReference type="Pfam" id="PF00392">
    <property type="entry name" value="GntR"/>
    <property type="match status" value="1"/>
</dbReference>
<keyword evidence="1" id="KW-0805">Transcription regulation</keyword>